<reference evidence="2 3" key="1">
    <citation type="submission" date="2016-08" db="EMBL/GenBank/DDBJ databases">
        <authorList>
            <consortium name="Lentinula edodes genome sequencing consortium"/>
            <person name="Sakamoto Y."/>
            <person name="Nakade K."/>
            <person name="Sato S."/>
            <person name="Yoshida Y."/>
            <person name="Miyazaki K."/>
            <person name="Natsume S."/>
            <person name="Konno N."/>
        </authorList>
    </citation>
    <scope>NUCLEOTIDE SEQUENCE [LARGE SCALE GENOMIC DNA]</scope>
    <source>
        <strain evidence="2 3">NBRC 111202</strain>
    </source>
</reference>
<feature type="region of interest" description="Disordered" evidence="1">
    <location>
        <begin position="21"/>
        <end position="72"/>
    </location>
</feature>
<dbReference type="Proteomes" id="UP000188533">
    <property type="component" value="Unassembled WGS sequence"/>
</dbReference>
<name>A0A1Q3EK02_LENED</name>
<proteinExistence type="predicted"/>
<evidence type="ECO:0000256" key="1">
    <source>
        <dbReference type="SAM" id="MobiDB-lite"/>
    </source>
</evidence>
<keyword evidence="3" id="KW-1185">Reference proteome</keyword>
<dbReference type="AlphaFoldDB" id="A0A1Q3EK02"/>
<comment type="caution">
    <text evidence="2">The sequence shown here is derived from an EMBL/GenBank/DDBJ whole genome shotgun (WGS) entry which is preliminary data.</text>
</comment>
<gene>
    <name evidence="2" type="ORF">LENED_009433</name>
</gene>
<protein>
    <submittedName>
        <fullName evidence="2">Uncharacterized protein</fullName>
    </submittedName>
</protein>
<evidence type="ECO:0000313" key="3">
    <source>
        <dbReference type="Proteomes" id="UP000188533"/>
    </source>
</evidence>
<organism evidence="2 3">
    <name type="scientific">Lentinula edodes</name>
    <name type="common">Shiitake mushroom</name>
    <name type="synonym">Lentinus edodes</name>
    <dbReference type="NCBI Taxonomy" id="5353"/>
    <lineage>
        <taxon>Eukaryota</taxon>
        <taxon>Fungi</taxon>
        <taxon>Dikarya</taxon>
        <taxon>Basidiomycota</taxon>
        <taxon>Agaricomycotina</taxon>
        <taxon>Agaricomycetes</taxon>
        <taxon>Agaricomycetidae</taxon>
        <taxon>Agaricales</taxon>
        <taxon>Marasmiineae</taxon>
        <taxon>Omphalotaceae</taxon>
        <taxon>Lentinula</taxon>
    </lineage>
</organism>
<evidence type="ECO:0000313" key="2">
    <source>
        <dbReference type="EMBL" id="GAW07444.1"/>
    </source>
</evidence>
<sequence>MYAVEGMLKGVWRTTELFSSKLKESKKSRKEWEKKEEKERLPGRGAKGGREKGGRGEGRGVEGEKELGEREGEEKWFVPPLILIHWAEKEDEKIPRDVGDVIHLPIHLFPHHLIPPHPTNTNLLSQPTLSYP</sequence>
<accession>A0A1Q3EK02</accession>
<reference evidence="2 3" key="2">
    <citation type="submission" date="2017-02" db="EMBL/GenBank/DDBJ databases">
        <title>A genome survey and senescence transcriptome analysis in Lentinula edodes.</title>
        <authorList>
            <person name="Sakamoto Y."/>
            <person name="Nakade K."/>
            <person name="Sato S."/>
            <person name="Yoshida Y."/>
            <person name="Miyazaki K."/>
            <person name="Natsume S."/>
            <person name="Konno N."/>
        </authorList>
    </citation>
    <scope>NUCLEOTIDE SEQUENCE [LARGE SCALE GENOMIC DNA]</scope>
    <source>
        <strain evidence="2 3">NBRC 111202</strain>
    </source>
</reference>
<dbReference type="EMBL" id="BDGU01000444">
    <property type="protein sequence ID" value="GAW07444.1"/>
    <property type="molecule type" value="Genomic_DNA"/>
</dbReference>